<gene>
    <name evidence="1" type="ordered locus">Swol_2437</name>
</gene>
<dbReference type="eggNOG" id="COG1388">
    <property type="taxonomic scope" value="Bacteria"/>
</dbReference>
<reference evidence="2" key="1">
    <citation type="journal article" date="2010" name="Environ. Microbiol.">
        <title>The genome of Syntrophomonas wolfei: new insights into syntrophic metabolism and biohydrogen production.</title>
        <authorList>
            <person name="Sieber J.R."/>
            <person name="Sims D.R."/>
            <person name="Han C."/>
            <person name="Kim E."/>
            <person name="Lykidis A."/>
            <person name="Lapidus A.L."/>
            <person name="McDonnald E."/>
            <person name="Rohlin L."/>
            <person name="Culley D.E."/>
            <person name="Gunsalus R."/>
            <person name="McInerney M.J."/>
        </authorList>
    </citation>
    <scope>NUCLEOTIDE SEQUENCE [LARGE SCALE GENOMIC DNA]</scope>
    <source>
        <strain evidence="2">DSM 2245B / Goettingen</strain>
    </source>
</reference>
<sequence>MVLNLAKHRLAFFMVLFSCLFLPFIFKSESIKEKIKPELVEQKAIQGEYLSWEEVNKLFPKYARATLVDLDTQMKFHIQRRGGSYHADVQPLTADDTSIMKKIYGGEWSWKRRAAILQLDNGRMIAASMNGMPHGSGAIPNNNFPGHFCVHFRDSTTHGSRKSDWGHRIMIWKTAGILDRELKLLEPEDIIRVFVVAMDQGDNKIAGKVMSGSKEDELSLAVAEIKYIRLDKIEKKEDNLYRVGIRLALKGSSREYLKNVEVKILQKDGAWLIDYGFLRRSLRSPQNLKAFS</sequence>
<organism evidence="1 2">
    <name type="scientific">Syntrophomonas wolfei subsp. wolfei (strain DSM 2245B / Goettingen)</name>
    <dbReference type="NCBI Taxonomy" id="335541"/>
    <lineage>
        <taxon>Bacteria</taxon>
        <taxon>Bacillati</taxon>
        <taxon>Bacillota</taxon>
        <taxon>Clostridia</taxon>
        <taxon>Eubacteriales</taxon>
        <taxon>Syntrophomonadaceae</taxon>
        <taxon>Syntrophomonas</taxon>
    </lineage>
</organism>
<dbReference type="RefSeq" id="WP_011641810.1">
    <property type="nucleotide sequence ID" value="NC_008346.1"/>
</dbReference>
<keyword evidence="2" id="KW-1185">Reference proteome</keyword>
<dbReference type="EMBL" id="CP000448">
    <property type="protein sequence ID" value="ABI69726.1"/>
    <property type="molecule type" value="Genomic_DNA"/>
</dbReference>
<dbReference type="Proteomes" id="UP000001968">
    <property type="component" value="Chromosome"/>
</dbReference>
<dbReference type="KEGG" id="swo:Swol_2437"/>
<evidence type="ECO:0000313" key="2">
    <source>
        <dbReference type="Proteomes" id="UP000001968"/>
    </source>
</evidence>
<accession>Q0AU78</accession>
<dbReference type="STRING" id="335541.Swol_2437"/>
<dbReference type="HOGENOM" id="CLU_076552_0_0_9"/>
<name>Q0AU78_SYNWW</name>
<protein>
    <submittedName>
        <fullName evidence="1">Uncharacterized protein</fullName>
    </submittedName>
</protein>
<dbReference type="OrthoDB" id="529831at2"/>
<evidence type="ECO:0000313" key="1">
    <source>
        <dbReference type="EMBL" id="ABI69726.1"/>
    </source>
</evidence>
<dbReference type="AlphaFoldDB" id="Q0AU78"/>
<proteinExistence type="predicted"/>